<dbReference type="Gramene" id="OIT22945">
    <property type="protein sequence ID" value="OIT22945"/>
    <property type="gene ID" value="A4A49_63920"/>
</dbReference>
<name>A0A1J6KV47_NICAT</name>
<evidence type="ECO:0000313" key="1">
    <source>
        <dbReference type="EMBL" id="OIT22945.1"/>
    </source>
</evidence>
<comment type="caution">
    <text evidence="1">The sequence shown here is derived from an EMBL/GenBank/DDBJ whole genome shotgun (WGS) entry which is preliminary data.</text>
</comment>
<accession>A0A1J6KV47</accession>
<keyword evidence="2" id="KW-1185">Reference proteome</keyword>
<reference evidence="1" key="1">
    <citation type="submission" date="2016-11" db="EMBL/GenBank/DDBJ databases">
        <title>The genome of Nicotiana attenuata.</title>
        <authorList>
            <person name="Xu S."/>
            <person name="Brockmoeller T."/>
            <person name="Gaquerel E."/>
            <person name="Navarro A."/>
            <person name="Kuhl H."/>
            <person name="Gase K."/>
            <person name="Ling Z."/>
            <person name="Zhou W."/>
            <person name="Kreitzer C."/>
            <person name="Stanke M."/>
            <person name="Tang H."/>
            <person name="Lyons E."/>
            <person name="Pandey P."/>
            <person name="Pandey S.P."/>
            <person name="Timmermann B."/>
            <person name="Baldwin I.T."/>
        </authorList>
    </citation>
    <scope>NUCLEOTIDE SEQUENCE [LARGE SCALE GENOMIC DNA]</scope>
    <source>
        <strain evidence="1">UT</strain>
    </source>
</reference>
<dbReference type="EMBL" id="MJEQ01003404">
    <property type="protein sequence ID" value="OIT22945.1"/>
    <property type="molecule type" value="Genomic_DNA"/>
</dbReference>
<dbReference type="Proteomes" id="UP000187609">
    <property type="component" value="Unassembled WGS sequence"/>
</dbReference>
<evidence type="ECO:0000313" key="2">
    <source>
        <dbReference type="Proteomes" id="UP000187609"/>
    </source>
</evidence>
<gene>
    <name evidence="1" type="ORF">A4A49_63920</name>
</gene>
<protein>
    <submittedName>
        <fullName evidence="1">Uncharacterized protein</fullName>
    </submittedName>
</protein>
<proteinExistence type="predicted"/>
<dbReference type="AlphaFoldDB" id="A0A1J6KV47"/>
<organism evidence="1 2">
    <name type="scientific">Nicotiana attenuata</name>
    <name type="common">Coyote tobacco</name>
    <dbReference type="NCBI Taxonomy" id="49451"/>
    <lineage>
        <taxon>Eukaryota</taxon>
        <taxon>Viridiplantae</taxon>
        <taxon>Streptophyta</taxon>
        <taxon>Embryophyta</taxon>
        <taxon>Tracheophyta</taxon>
        <taxon>Spermatophyta</taxon>
        <taxon>Magnoliopsida</taxon>
        <taxon>eudicotyledons</taxon>
        <taxon>Gunneridae</taxon>
        <taxon>Pentapetalae</taxon>
        <taxon>asterids</taxon>
        <taxon>lamiids</taxon>
        <taxon>Solanales</taxon>
        <taxon>Solanaceae</taxon>
        <taxon>Nicotianoideae</taxon>
        <taxon>Nicotianeae</taxon>
        <taxon>Nicotiana</taxon>
    </lineage>
</organism>
<sequence length="164" mass="17866">MAGIATSLMTNFPCTEWIIDSRATHHIADLQLERIGSDSPEEYAEPRCHDAHTTVDTGGNEEVVEGNSQVEQNLSAVAEDSNIEGNAHAEQDLSAIAEDSNIDMSETGVAELSSDAAELLTPIQQQSTLSNDVILPPIVELENNEVRKDRDPHIHCPTTYLMQS</sequence>